<dbReference type="EMBL" id="CP029803">
    <property type="protein sequence ID" value="AWT59388.1"/>
    <property type="molecule type" value="Genomic_DNA"/>
</dbReference>
<dbReference type="EC" id="1.1.1.23" evidence="10"/>
<dbReference type="SUPFAM" id="SSF53720">
    <property type="entry name" value="ALDH-like"/>
    <property type="match status" value="1"/>
</dbReference>
<keyword evidence="3 8" id="KW-0862">Zinc</keyword>
<evidence type="ECO:0000256" key="9">
    <source>
        <dbReference type="RuleBase" id="RU004175"/>
    </source>
</evidence>
<evidence type="ECO:0000256" key="2">
    <source>
        <dbReference type="ARBA" id="ARBA00022723"/>
    </source>
</evidence>
<dbReference type="Pfam" id="PF00815">
    <property type="entry name" value="Histidinol_dh"/>
    <property type="match status" value="1"/>
</dbReference>
<dbReference type="Proteomes" id="UP000247465">
    <property type="component" value="Chromosome"/>
</dbReference>
<feature type="binding site" evidence="7">
    <location>
        <position position="327"/>
    </location>
    <ligand>
        <name>substrate</name>
    </ligand>
</feature>
<dbReference type="PIRSF" id="PIRSF000099">
    <property type="entry name" value="Histidinol_dh"/>
    <property type="match status" value="1"/>
</dbReference>
<evidence type="ECO:0000256" key="4">
    <source>
        <dbReference type="ARBA" id="ARBA00023002"/>
    </source>
</evidence>
<dbReference type="PROSITE" id="PS00611">
    <property type="entry name" value="HISOL_DEHYDROGENASE"/>
    <property type="match status" value="1"/>
</dbReference>
<comment type="similarity">
    <text evidence="1 5 9">Belongs to the histidinol dehydrogenase family.</text>
</comment>
<evidence type="ECO:0000256" key="7">
    <source>
        <dbReference type="PIRSR" id="PIRSR000099-3"/>
    </source>
</evidence>
<dbReference type="NCBIfam" id="TIGR00069">
    <property type="entry name" value="hisD"/>
    <property type="match status" value="1"/>
</dbReference>
<feature type="binding site" evidence="7">
    <location>
        <position position="236"/>
    </location>
    <ligand>
        <name>substrate</name>
    </ligand>
</feature>
<protein>
    <submittedName>
        <fullName evidence="10">Histidinol dehydrogenase</fullName>
        <ecNumber evidence="10">1.1.1.23</ecNumber>
    </submittedName>
</protein>
<dbReference type="GO" id="GO:0051287">
    <property type="term" value="F:NAD binding"/>
    <property type="evidence" value="ECO:0007669"/>
    <property type="project" value="InterPro"/>
</dbReference>
<reference evidence="10 11" key="1">
    <citation type="submission" date="2018-06" db="EMBL/GenBank/DDBJ databases">
        <title>Draft Genome Sequence of a Novel Marine Bacterium Related to the Verrucomicrobia.</title>
        <authorList>
            <person name="Vosseberg J."/>
            <person name="Martijn J."/>
            <person name="Ettema T.J.G."/>
        </authorList>
    </citation>
    <scope>NUCLEOTIDE SEQUENCE [LARGE SCALE GENOMIC DNA]</scope>
    <source>
        <strain evidence="10">TARA_B100001123</strain>
    </source>
</reference>
<comment type="cofactor">
    <cofactor evidence="8">
        <name>Zn(2+)</name>
        <dbReference type="ChEBI" id="CHEBI:29105"/>
    </cofactor>
    <text evidence="8">Binds 1 zinc ion per subunit.</text>
</comment>
<feature type="binding site" evidence="8">
    <location>
        <position position="362"/>
    </location>
    <ligand>
        <name>Zn(2+)</name>
        <dbReference type="ChEBI" id="CHEBI:29105"/>
    </ligand>
</feature>
<evidence type="ECO:0000256" key="1">
    <source>
        <dbReference type="ARBA" id="ARBA00010178"/>
    </source>
</evidence>
<name>A0A2Z4AEJ2_9BACT</name>
<dbReference type="GO" id="GO:0046872">
    <property type="term" value="F:metal ion binding"/>
    <property type="evidence" value="ECO:0007669"/>
    <property type="project" value="UniProtKB-KW"/>
</dbReference>
<feature type="binding site" evidence="8">
    <location>
        <position position="261"/>
    </location>
    <ligand>
        <name>Zn(2+)</name>
        <dbReference type="ChEBI" id="CHEBI:29105"/>
    </ligand>
</feature>
<organism evidence="10 11">
    <name type="scientific">Candidatus Moanibacter tarae</name>
    <dbReference type="NCBI Taxonomy" id="2200854"/>
    <lineage>
        <taxon>Bacteria</taxon>
        <taxon>Pseudomonadati</taxon>
        <taxon>Verrucomicrobiota</taxon>
        <taxon>Opitutia</taxon>
        <taxon>Puniceicoccales</taxon>
        <taxon>Puniceicoccales incertae sedis</taxon>
        <taxon>Candidatus Moanibacter</taxon>
    </lineage>
</organism>
<dbReference type="GO" id="GO:0000105">
    <property type="term" value="P:L-histidine biosynthetic process"/>
    <property type="evidence" value="ECO:0007669"/>
    <property type="project" value="InterPro"/>
</dbReference>
<keyword evidence="2 8" id="KW-0479">Metal-binding</keyword>
<dbReference type="FunFam" id="3.40.50.1980:FF:000001">
    <property type="entry name" value="Histidinol dehydrogenase"/>
    <property type="match status" value="1"/>
</dbReference>
<dbReference type="AlphaFoldDB" id="A0A2Z4AEJ2"/>
<dbReference type="InterPro" id="IPR022695">
    <property type="entry name" value="Histidinol_DH_monofunct"/>
</dbReference>
<evidence type="ECO:0000313" key="11">
    <source>
        <dbReference type="Proteomes" id="UP000247465"/>
    </source>
</evidence>
<dbReference type="InterPro" id="IPR016161">
    <property type="entry name" value="Ald_DH/histidinol_DH"/>
</dbReference>
<dbReference type="PANTHER" id="PTHR21256">
    <property type="entry name" value="HISTIDINOL DEHYDROGENASE HDH"/>
    <property type="match status" value="1"/>
</dbReference>
<dbReference type="PRINTS" id="PR00083">
    <property type="entry name" value="HOLDHDRGNASE"/>
</dbReference>
<feature type="binding site" evidence="7">
    <location>
        <position position="362"/>
    </location>
    <ligand>
        <name>substrate</name>
    </ligand>
</feature>
<feature type="binding site" evidence="7">
    <location>
        <position position="258"/>
    </location>
    <ligand>
        <name>substrate</name>
    </ligand>
</feature>
<dbReference type="InterPro" id="IPR001692">
    <property type="entry name" value="Histidinol_DH_CS"/>
</dbReference>
<feature type="binding site" evidence="7">
    <location>
        <position position="261"/>
    </location>
    <ligand>
        <name>substrate</name>
    </ligand>
</feature>
<dbReference type="GO" id="GO:0004399">
    <property type="term" value="F:histidinol dehydrogenase activity"/>
    <property type="evidence" value="ECO:0007669"/>
    <property type="project" value="UniProtKB-EC"/>
</dbReference>
<feature type="active site" description="Proton acceptor" evidence="6">
    <location>
        <position position="326"/>
    </location>
</feature>
<keyword evidence="4 5" id="KW-0560">Oxidoreductase</keyword>
<feature type="binding site" evidence="8">
    <location>
        <position position="421"/>
    </location>
    <ligand>
        <name>Zn(2+)</name>
        <dbReference type="ChEBI" id="CHEBI:29105"/>
    </ligand>
</feature>
<evidence type="ECO:0000256" key="5">
    <source>
        <dbReference type="PIRNR" id="PIRNR000099"/>
    </source>
</evidence>
<evidence type="ECO:0000256" key="3">
    <source>
        <dbReference type="ARBA" id="ARBA00022833"/>
    </source>
</evidence>
<dbReference type="GO" id="GO:0005829">
    <property type="term" value="C:cytosol"/>
    <property type="evidence" value="ECO:0007669"/>
    <property type="project" value="TreeGrafter"/>
</dbReference>
<feature type="binding site" evidence="7">
    <location>
        <position position="416"/>
    </location>
    <ligand>
        <name>substrate</name>
    </ligand>
</feature>
<dbReference type="PANTHER" id="PTHR21256:SF2">
    <property type="entry name" value="HISTIDINE BIOSYNTHESIS TRIFUNCTIONAL PROTEIN"/>
    <property type="match status" value="1"/>
</dbReference>
<gene>
    <name evidence="10" type="primary">hisD</name>
    <name evidence="10" type="ORF">DF168_00575</name>
</gene>
<feature type="active site" description="Proton acceptor" evidence="6">
    <location>
        <position position="327"/>
    </location>
</feature>
<dbReference type="Gene3D" id="1.20.5.1300">
    <property type="match status" value="1"/>
</dbReference>
<sequence>MRIVKYPSRQFEEGVTHFCGRPESNRDIKSVVGSILENVQRKGDSAILEYTAKIDGVDLAGGGFRIPLSMMKRAKQSLPKSDLKAIKEAIRCVEDFHKRNFPRDWNEKNIHGARVGEAFSPLDRIGIWIPGGVVPLVSTVIMTVALANIAGIREVTIFTPPQKNGSVNRRLLAAMALCQVKEVYRMAGVPAVGAMAYGTETIRPVCKIFGPGNAYVIEAKRQVFGEIGVDLLPGPSEIMIIADGKARADWVAADLIAQAEHGLGGRVFLVTTSKRLLDSVKIEIKSQVKYLRHRATIEAVLEIGFLAVLVDRIHQAVKVANRIAPEHLEIHTEQSRWDRLMRGIHNAGAIFLGNQTPTVLGDFTAGPSHVLPTGGAGRFLSGLRLSDFFRRTSIVEYDESCLERARETVEAFSRMEQLDGHRHSLRIRLQDKRRESNGG</sequence>
<evidence type="ECO:0000256" key="8">
    <source>
        <dbReference type="PIRSR" id="PIRSR000099-4"/>
    </source>
</evidence>
<evidence type="ECO:0000256" key="6">
    <source>
        <dbReference type="PIRSR" id="PIRSR000099-1"/>
    </source>
</evidence>
<evidence type="ECO:0000313" key="10">
    <source>
        <dbReference type="EMBL" id="AWT59388.1"/>
    </source>
</evidence>
<accession>A0A2Z4AEJ2</accession>
<feature type="binding site" evidence="8">
    <location>
        <position position="258"/>
    </location>
    <ligand>
        <name>Zn(2+)</name>
        <dbReference type="ChEBI" id="CHEBI:29105"/>
    </ligand>
</feature>
<dbReference type="CDD" id="cd06572">
    <property type="entry name" value="Histidinol_dh"/>
    <property type="match status" value="1"/>
</dbReference>
<dbReference type="InterPro" id="IPR012131">
    <property type="entry name" value="Hstdl_DH"/>
</dbReference>
<proteinExistence type="inferred from homology"/>
<feature type="binding site" evidence="7">
    <location>
        <position position="421"/>
    </location>
    <ligand>
        <name>substrate</name>
    </ligand>
</feature>
<dbReference type="Gene3D" id="3.40.50.1980">
    <property type="entry name" value="Nitrogenase molybdenum iron protein domain"/>
    <property type="match status" value="2"/>
</dbReference>
<dbReference type="KEGG" id="mtar:DF168_00575"/>